<dbReference type="PIRSF" id="PIRSF037226">
    <property type="entry name" value="Amidohydrolase_ACY1L2_prd"/>
    <property type="match status" value="1"/>
</dbReference>
<dbReference type="Gene3D" id="3.30.70.360">
    <property type="match status" value="1"/>
</dbReference>
<evidence type="ECO:0000256" key="1">
    <source>
        <dbReference type="ARBA" id="ARBA00006247"/>
    </source>
</evidence>
<protein>
    <recommendedName>
        <fullName evidence="2">Peptidase M20 domain-containing protein 2</fullName>
    </recommendedName>
</protein>
<dbReference type="InterPro" id="IPR011650">
    <property type="entry name" value="Peptidase_M20_dimer"/>
</dbReference>
<proteinExistence type="inferred from homology"/>
<organism evidence="4 5">
    <name type="scientific">Mycena pura</name>
    <dbReference type="NCBI Taxonomy" id="153505"/>
    <lineage>
        <taxon>Eukaryota</taxon>
        <taxon>Fungi</taxon>
        <taxon>Dikarya</taxon>
        <taxon>Basidiomycota</taxon>
        <taxon>Agaricomycotina</taxon>
        <taxon>Agaricomycetes</taxon>
        <taxon>Agaricomycetidae</taxon>
        <taxon>Agaricales</taxon>
        <taxon>Marasmiineae</taxon>
        <taxon>Mycenaceae</taxon>
        <taxon>Mycena</taxon>
    </lineage>
</organism>
<dbReference type="SUPFAM" id="SSF53187">
    <property type="entry name" value="Zn-dependent exopeptidases"/>
    <property type="match status" value="1"/>
</dbReference>
<dbReference type="AlphaFoldDB" id="A0AAD7E2T1"/>
<dbReference type="InterPro" id="IPR052030">
    <property type="entry name" value="Peptidase_M20/M20A_hydrolases"/>
</dbReference>
<dbReference type="InterPro" id="IPR002933">
    <property type="entry name" value="Peptidase_M20"/>
</dbReference>
<dbReference type="EMBL" id="JARJCW010000005">
    <property type="protein sequence ID" value="KAJ7224215.1"/>
    <property type="molecule type" value="Genomic_DNA"/>
</dbReference>
<gene>
    <name evidence="4" type="ORF">GGX14DRAFT_350602</name>
</gene>
<reference evidence="4" key="1">
    <citation type="submission" date="2023-03" db="EMBL/GenBank/DDBJ databases">
        <title>Massive genome expansion in bonnet fungi (Mycena s.s.) driven by repeated elements and novel gene families across ecological guilds.</title>
        <authorList>
            <consortium name="Lawrence Berkeley National Laboratory"/>
            <person name="Harder C.B."/>
            <person name="Miyauchi S."/>
            <person name="Viragh M."/>
            <person name="Kuo A."/>
            <person name="Thoen E."/>
            <person name="Andreopoulos B."/>
            <person name="Lu D."/>
            <person name="Skrede I."/>
            <person name="Drula E."/>
            <person name="Henrissat B."/>
            <person name="Morin E."/>
            <person name="Kohler A."/>
            <person name="Barry K."/>
            <person name="LaButti K."/>
            <person name="Morin E."/>
            <person name="Salamov A."/>
            <person name="Lipzen A."/>
            <person name="Mereny Z."/>
            <person name="Hegedus B."/>
            <person name="Baldrian P."/>
            <person name="Stursova M."/>
            <person name="Weitz H."/>
            <person name="Taylor A."/>
            <person name="Grigoriev I.V."/>
            <person name="Nagy L.G."/>
            <person name="Martin F."/>
            <person name="Kauserud H."/>
        </authorList>
    </citation>
    <scope>NUCLEOTIDE SEQUENCE</scope>
    <source>
        <strain evidence="4">9144</strain>
    </source>
</reference>
<dbReference type="Gene3D" id="3.40.630.10">
    <property type="entry name" value="Zn peptidases"/>
    <property type="match status" value="1"/>
</dbReference>
<dbReference type="Proteomes" id="UP001219525">
    <property type="component" value="Unassembled WGS sequence"/>
</dbReference>
<feature type="domain" description="Peptidase M20 dimerisation" evidence="3">
    <location>
        <begin position="205"/>
        <end position="306"/>
    </location>
</feature>
<dbReference type="InterPro" id="IPR017439">
    <property type="entry name" value="Amidohydrolase"/>
</dbReference>
<accession>A0AAD7E2T1</accession>
<dbReference type="NCBIfam" id="TIGR01891">
    <property type="entry name" value="amidohydrolases"/>
    <property type="match status" value="1"/>
</dbReference>
<dbReference type="FunFam" id="3.30.70.360:FF:000004">
    <property type="entry name" value="Peptidase M20 domain-containing protein 2"/>
    <property type="match status" value="1"/>
</dbReference>
<dbReference type="InterPro" id="IPR017144">
    <property type="entry name" value="Xaa-Arg_dipeptidase"/>
</dbReference>
<evidence type="ECO:0000259" key="3">
    <source>
        <dbReference type="Pfam" id="PF07687"/>
    </source>
</evidence>
<dbReference type="CDD" id="cd05672">
    <property type="entry name" value="M20_ACY1L2-like"/>
    <property type="match status" value="1"/>
</dbReference>
<evidence type="ECO:0000313" key="5">
    <source>
        <dbReference type="Proteomes" id="UP001219525"/>
    </source>
</evidence>
<dbReference type="Pfam" id="PF07687">
    <property type="entry name" value="M20_dimer"/>
    <property type="match status" value="1"/>
</dbReference>
<dbReference type="SUPFAM" id="SSF55031">
    <property type="entry name" value="Bacterial exopeptidase dimerisation domain"/>
    <property type="match status" value="1"/>
</dbReference>
<keyword evidence="5" id="KW-1185">Reference proteome</keyword>
<dbReference type="PANTHER" id="PTHR30575:SF0">
    <property type="entry name" value="XAA-ARG DIPEPTIDASE"/>
    <property type="match status" value="1"/>
</dbReference>
<feature type="non-terminal residue" evidence="4">
    <location>
        <position position="432"/>
    </location>
</feature>
<dbReference type="PANTHER" id="PTHR30575">
    <property type="entry name" value="PEPTIDASE M20"/>
    <property type="match status" value="1"/>
</dbReference>
<dbReference type="GO" id="GO:0016805">
    <property type="term" value="F:dipeptidase activity"/>
    <property type="evidence" value="ECO:0007669"/>
    <property type="project" value="InterPro"/>
</dbReference>
<comment type="caution">
    <text evidence="4">The sequence shown here is derived from an EMBL/GenBank/DDBJ whole genome shotgun (WGS) entry which is preliminary data.</text>
</comment>
<sequence>DHSYADPSNWWLSTDEKPPAYSPERDSGLLPIIDEKLDEIAPQLRKLSLNIHGTPSLMLTSLHSFAHDALTSFMSSHGFTVTKNYLGLSTAFRAEFTRGKGGRVLGINSEYDALKGIGHACGHNLIAVSGCGVAIAVKAALEACDIPGTVVLLGTPAEEGGGGKIILLKRGGYKGMDLCIMCHPSAGPANSANVGTTIAMQDIEVEYMGQNAHAGAAPWEGTNALDAAFLAYSSISVLRQQMRPDHRVHGIIEGNQDWLPNGRYFSSCPAVIPDYAKMRWMVRAPRSSDLTAFVERVKNCFQAAALATSCEIKLKLGSPYYDLNQNQVLGKEFSEVVMRRYDITTYTMAGSASTDFGNVSYVLPALHPGYAIPTEPLQGNHTIGFTKAAASQEAHEATMLITKGLAHTGFRALRDDEFYKQASGPLAWIMPR</sequence>
<name>A0AAD7E2T1_9AGAR</name>
<dbReference type="InterPro" id="IPR036264">
    <property type="entry name" value="Bact_exopeptidase_dim_dom"/>
</dbReference>
<evidence type="ECO:0000256" key="2">
    <source>
        <dbReference type="PIRNR" id="PIRNR037226"/>
    </source>
</evidence>
<dbReference type="Pfam" id="PF01546">
    <property type="entry name" value="Peptidase_M20"/>
    <property type="match status" value="1"/>
</dbReference>
<evidence type="ECO:0000313" key="4">
    <source>
        <dbReference type="EMBL" id="KAJ7224215.1"/>
    </source>
</evidence>
<comment type="similarity">
    <text evidence="1 2">Belongs to the peptidase M20A family.</text>
</comment>